<dbReference type="AlphaFoldDB" id="A0A9J5ZZL4"/>
<dbReference type="CDD" id="cd01168">
    <property type="entry name" value="adenosine_kinase"/>
    <property type="match status" value="1"/>
</dbReference>
<dbReference type="SUPFAM" id="SSF53613">
    <property type="entry name" value="Ribokinase-like"/>
    <property type="match status" value="1"/>
</dbReference>
<dbReference type="GO" id="GO:0016301">
    <property type="term" value="F:kinase activity"/>
    <property type="evidence" value="ECO:0007669"/>
    <property type="project" value="UniProtKB-KW"/>
</dbReference>
<dbReference type="InterPro" id="IPR029056">
    <property type="entry name" value="Ribokinase-like"/>
</dbReference>
<comment type="similarity">
    <text evidence="1">Belongs to the carbohydrate kinase PfkB family.</text>
</comment>
<sequence length="527" mass="56216">MSFSLISLSSSSSSIVSRTFPSFFSSETSSPPSSLLTLLRNQSNFSHVASIYRNFGSSSCSFVSSGCSISAADYVVPRVFSSSFESEYSSSGRNSDGESSDIGSGENDEQGAETDDEDQVLIVDEEDVGYSNSDLPQRWDVLGLGQAMVDFSGMVDNEFLERLGLEKGTRKVVNHEERGKVLSAMDGCSYKAAAGGSLSNSLVALARLGGQSIAGPALNVALAGSIGSDPLGGFYRSKLRRANVNFLSAPVKDGTTGTVIVLTTSDAQRTMLAYQSNPIPDIIVDLIAYEPEFQTCHPITIYGYLLAGTSSRINYDPCLAEAITKTNILVVEGYLFELPDTVRTISKVCEEARKNGALVAITASDVSCIERHYDDYWEIMANYADIVFANSEEAKAFCHFSSNESPLSATRYLSHFVPLVSVTDGPKGSYIGVKGEAIYIPPSPCTPVDTCGAGDAYASGILYGILRGVSDLKNMGSIASKVASVVVGQQGTRLRVQDAIGLAESFSVHCRNSTFWSDIGSDQISSL</sequence>
<protein>
    <recommendedName>
        <fullName evidence="5">Carbohydrate kinase PfkB domain-containing protein</fullName>
    </recommendedName>
</protein>
<dbReference type="PANTHER" id="PTHR43320">
    <property type="entry name" value="SUGAR KINASE"/>
    <property type="match status" value="1"/>
</dbReference>
<feature type="region of interest" description="Disordered" evidence="4">
    <location>
        <begin position="86"/>
        <end position="117"/>
    </location>
</feature>
<dbReference type="Gene3D" id="3.40.1190.20">
    <property type="match status" value="1"/>
</dbReference>
<evidence type="ECO:0000256" key="1">
    <source>
        <dbReference type="ARBA" id="ARBA00010688"/>
    </source>
</evidence>
<name>A0A9J5ZZL4_SOLCO</name>
<reference evidence="6 7" key="1">
    <citation type="submission" date="2020-09" db="EMBL/GenBank/DDBJ databases">
        <title>De no assembly of potato wild relative species, Solanum commersonii.</title>
        <authorList>
            <person name="Cho K."/>
        </authorList>
    </citation>
    <scope>NUCLEOTIDE SEQUENCE [LARGE SCALE GENOMIC DNA]</scope>
    <source>
        <strain evidence="6">LZ3.2</strain>
        <tissue evidence="6">Leaf</tissue>
    </source>
</reference>
<dbReference type="Proteomes" id="UP000824120">
    <property type="component" value="Chromosome 3"/>
</dbReference>
<evidence type="ECO:0000313" key="7">
    <source>
        <dbReference type="Proteomes" id="UP000824120"/>
    </source>
</evidence>
<feature type="domain" description="Carbohydrate kinase PfkB" evidence="5">
    <location>
        <begin position="189"/>
        <end position="275"/>
    </location>
</feature>
<comment type="caution">
    <text evidence="6">The sequence shown here is derived from an EMBL/GenBank/DDBJ whole genome shotgun (WGS) entry which is preliminary data.</text>
</comment>
<dbReference type="InterPro" id="IPR011611">
    <property type="entry name" value="PfkB_dom"/>
</dbReference>
<keyword evidence="3" id="KW-0418">Kinase</keyword>
<keyword evidence="2" id="KW-0808">Transferase</keyword>
<evidence type="ECO:0000256" key="2">
    <source>
        <dbReference type="ARBA" id="ARBA00022679"/>
    </source>
</evidence>
<evidence type="ECO:0000256" key="3">
    <source>
        <dbReference type="ARBA" id="ARBA00022777"/>
    </source>
</evidence>
<dbReference type="Pfam" id="PF00294">
    <property type="entry name" value="PfkB"/>
    <property type="match status" value="2"/>
</dbReference>
<dbReference type="EMBL" id="JACXVP010000003">
    <property type="protein sequence ID" value="KAG5617491.1"/>
    <property type="molecule type" value="Genomic_DNA"/>
</dbReference>
<dbReference type="OrthoDB" id="415590at2759"/>
<keyword evidence="7" id="KW-1185">Reference proteome</keyword>
<feature type="domain" description="Carbohydrate kinase PfkB" evidence="5">
    <location>
        <begin position="320"/>
        <end position="494"/>
    </location>
</feature>
<dbReference type="InterPro" id="IPR002173">
    <property type="entry name" value="Carboh/pur_kinase_PfkB_CS"/>
</dbReference>
<organism evidence="6 7">
    <name type="scientific">Solanum commersonii</name>
    <name type="common">Commerson's wild potato</name>
    <name type="synonym">Commerson's nightshade</name>
    <dbReference type="NCBI Taxonomy" id="4109"/>
    <lineage>
        <taxon>Eukaryota</taxon>
        <taxon>Viridiplantae</taxon>
        <taxon>Streptophyta</taxon>
        <taxon>Embryophyta</taxon>
        <taxon>Tracheophyta</taxon>
        <taxon>Spermatophyta</taxon>
        <taxon>Magnoliopsida</taxon>
        <taxon>eudicotyledons</taxon>
        <taxon>Gunneridae</taxon>
        <taxon>Pentapetalae</taxon>
        <taxon>asterids</taxon>
        <taxon>lamiids</taxon>
        <taxon>Solanales</taxon>
        <taxon>Solanaceae</taxon>
        <taxon>Solanoideae</taxon>
        <taxon>Solaneae</taxon>
        <taxon>Solanum</taxon>
    </lineage>
</organism>
<dbReference type="InterPro" id="IPR052700">
    <property type="entry name" value="Carb_kinase_PfkB-like"/>
</dbReference>
<evidence type="ECO:0000259" key="5">
    <source>
        <dbReference type="Pfam" id="PF00294"/>
    </source>
</evidence>
<feature type="compositionally biased region" description="Acidic residues" evidence="4">
    <location>
        <begin position="106"/>
        <end position="117"/>
    </location>
</feature>
<dbReference type="PANTHER" id="PTHR43320:SF3">
    <property type="entry name" value="CARBOHYDRATE KINASE PFKB DOMAIN-CONTAINING PROTEIN"/>
    <property type="match status" value="1"/>
</dbReference>
<evidence type="ECO:0000313" key="6">
    <source>
        <dbReference type="EMBL" id="KAG5617491.1"/>
    </source>
</evidence>
<gene>
    <name evidence="6" type="ORF">H5410_017315</name>
</gene>
<accession>A0A9J5ZZL4</accession>
<proteinExistence type="inferred from homology"/>
<dbReference type="PROSITE" id="PS00584">
    <property type="entry name" value="PFKB_KINASES_2"/>
    <property type="match status" value="1"/>
</dbReference>
<evidence type="ECO:0000256" key="4">
    <source>
        <dbReference type="SAM" id="MobiDB-lite"/>
    </source>
</evidence>